<sequence length="421" mass="45698">MAIAIQALRERRDALAKNLNALLENTPGDKWGAEQQKAYDDGLAEMDRVSAEIKRHEGLMNRLAEDALAGNPEGLINAHVKTPGAHEGESKAIRTFLRRGVLALTDEDRARMLARQTPDIQNAMSTSDPAAGGYTVAPEFYRKLSEALKAFGGLRQIATVLPTGTGAAMLFPATDATTEEGEIVAENGETGDSDTKFLSKSLEAFRYSSKSIALSMELLQDSMFDLESYIIRLLATRVGRITARHFAKGTGNNQPVGLLTAVGTGVTVASPNLITYDDLIDLEHSVDPAYRVRPNCGYAMHDQMLKVVRKIKDEQKRPIFVPGYEQGNPGGAPDRLLGRPVTIVQEYDVPEAGAKPLTFGDHSEYIVREVMDLTMFRMTDSRYTLKGQVGFVGFNRQGGNLLDVGGAVKALQMGQAAAPQG</sequence>
<dbReference type="AlphaFoldDB" id="A0AAD0NFC6"/>
<feature type="coiled-coil region" evidence="2">
    <location>
        <begin position="5"/>
        <end position="66"/>
    </location>
</feature>
<dbReference type="InterPro" id="IPR054612">
    <property type="entry name" value="Phage_capsid-like_C"/>
</dbReference>
<comment type="subcellular location">
    <subcellularLocation>
        <location evidence="1">Virion</location>
    </subcellularLocation>
</comment>
<dbReference type="RefSeq" id="WP_034174094.1">
    <property type="nucleotide sequence ID" value="NZ_CADEUB010000012.1"/>
</dbReference>
<keyword evidence="2" id="KW-0175">Coiled coil</keyword>
<dbReference type="Gene3D" id="3.30.2400.10">
    <property type="entry name" value="Major capsid protein gp5"/>
    <property type="match status" value="1"/>
</dbReference>
<reference evidence="4 5" key="1">
    <citation type="submission" date="2017-04" db="EMBL/GenBank/DDBJ databases">
        <title>Complete genome sequence of Burkholderia cenocepacia PC184 Midwest clone.</title>
        <authorList>
            <person name="Mulks M.H."/>
            <person name="Cooper V.S."/>
        </authorList>
    </citation>
    <scope>NUCLEOTIDE SEQUENCE [LARGE SCALE GENOMIC DNA]</scope>
    <source>
        <strain evidence="4 5">PC184 Mulks</strain>
    </source>
</reference>
<dbReference type="NCBIfam" id="TIGR01554">
    <property type="entry name" value="major_cap_HK97"/>
    <property type="match status" value="1"/>
</dbReference>
<evidence type="ECO:0000256" key="1">
    <source>
        <dbReference type="ARBA" id="ARBA00004328"/>
    </source>
</evidence>
<dbReference type="InterPro" id="IPR024455">
    <property type="entry name" value="Phage_capsid"/>
</dbReference>
<dbReference type="SUPFAM" id="SSF56563">
    <property type="entry name" value="Major capsid protein gp5"/>
    <property type="match status" value="1"/>
</dbReference>
<dbReference type="EMBL" id="CP021069">
    <property type="protein sequence ID" value="AWG33175.1"/>
    <property type="molecule type" value="Genomic_DNA"/>
</dbReference>
<organism evidence="4 5">
    <name type="scientific">Burkholderia cenocepacia</name>
    <dbReference type="NCBI Taxonomy" id="95486"/>
    <lineage>
        <taxon>Bacteria</taxon>
        <taxon>Pseudomonadati</taxon>
        <taxon>Pseudomonadota</taxon>
        <taxon>Betaproteobacteria</taxon>
        <taxon>Burkholderiales</taxon>
        <taxon>Burkholderiaceae</taxon>
        <taxon>Burkholderia</taxon>
        <taxon>Burkholderia cepacia complex</taxon>
    </lineage>
</organism>
<feature type="domain" description="Phage capsid-like C-terminal" evidence="3">
    <location>
        <begin position="132"/>
        <end position="410"/>
    </location>
</feature>
<protein>
    <submittedName>
        <fullName evidence="4">Phage major capsid protein</fullName>
    </submittedName>
</protein>
<name>A0AAD0NFC6_9BURK</name>
<dbReference type="Proteomes" id="UP000244809">
    <property type="component" value="Chromosome 3"/>
</dbReference>
<dbReference type="Pfam" id="PF05065">
    <property type="entry name" value="Phage_capsid"/>
    <property type="match status" value="1"/>
</dbReference>
<accession>A0AAD0NFC6</accession>
<evidence type="ECO:0000256" key="2">
    <source>
        <dbReference type="SAM" id="Coils"/>
    </source>
</evidence>
<proteinExistence type="predicted"/>
<evidence type="ECO:0000313" key="4">
    <source>
        <dbReference type="EMBL" id="AWG33175.1"/>
    </source>
</evidence>
<gene>
    <name evidence="4" type="ORF">B9Z07_31555</name>
</gene>
<evidence type="ECO:0000313" key="5">
    <source>
        <dbReference type="Proteomes" id="UP000244809"/>
    </source>
</evidence>
<evidence type="ECO:0000259" key="3">
    <source>
        <dbReference type="Pfam" id="PF05065"/>
    </source>
</evidence>